<dbReference type="SMART" id="SM00560">
    <property type="entry name" value="LamGL"/>
    <property type="match status" value="1"/>
</dbReference>
<dbReference type="GO" id="GO:0005509">
    <property type="term" value="F:calcium ion binding"/>
    <property type="evidence" value="ECO:0007669"/>
    <property type="project" value="InterPro"/>
</dbReference>
<keyword evidence="2" id="KW-1015">Disulfide bond</keyword>
<dbReference type="Pfam" id="PF13385">
    <property type="entry name" value="Laminin_G_3"/>
    <property type="match status" value="1"/>
</dbReference>
<evidence type="ECO:0000259" key="3">
    <source>
        <dbReference type="SMART" id="SM00560"/>
    </source>
</evidence>
<dbReference type="Pfam" id="PF17963">
    <property type="entry name" value="Big_9"/>
    <property type="match status" value="1"/>
</dbReference>
<dbReference type="AlphaFoldDB" id="A0A1V1NVB3"/>
<protein>
    <submittedName>
        <fullName evidence="5">Uncharacterized protein</fullName>
    </submittedName>
</protein>
<dbReference type="InterPro" id="IPR006558">
    <property type="entry name" value="LamG-like"/>
</dbReference>
<dbReference type="Proteomes" id="UP000189670">
    <property type="component" value="Unassembled WGS sequence"/>
</dbReference>
<sequence length="542" mass="57142">DLTAIRTFNLTITAVNDAPSISMPMNYSTIEEDNVLQFDITLSDVEGDSLTVTANSSNTTLVPLSNISLSGTGASRTITITPTANESGNTTITVIAEDPQSLTAISVFNLTVTSINDSPVISAVSSGLASSPISFTITDIDGGSVLVSASSSDASLLTSGGIHIAGTGLNTYSFTSVAGVPSVLTLTLNSVADQHGLVTITLGASISGSITDTESFTMIVGPPGAGNALSFDGTNDYINCGNGNDLDNSGSITIEAWVKPLYKNTISTIVGKKNDGTSNPGYSLFINNWNTDNRKIIFESGNDAGMTTDDSAIEFDKWQHIAVTASGSTATIYVNGVVQSASGSYNTTSNPTKDLFIGSLNSYFHFKGQVDEVRIWNIERTQAQIRTHMCKKLNGNETGLVAYYRMDHTTGLSLADLSNYGHDGSLTNMDNSDWSTSSASLGDDSVYDYVGTVISDFSASIAHADGDQFTATGDGGSYSGIHVYLVNESPNNLPSLTGLTSIDDSHYWGVFPLGTNTTYSIAYNYSDNSYVTDENILRLMSL</sequence>
<dbReference type="Gene3D" id="2.60.40.10">
    <property type="entry name" value="Immunoglobulins"/>
    <property type="match status" value="1"/>
</dbReference>
<dbReference type="InterPro" id="IPR013320">
    <property type="entry name" value="ConA-like_dom_sf"/>
</dbReference>
<name>A0A1V1NVB3_9BACT</name>
<dbReference type="SMART" id="SM00736">
    <property type="entry name" value="CADG"/>
    <property type="match status" value="1"/>
</dbReference>
<gene>
    <name evidence="5" type="ORF">OMM_12662</name>
</gene>
<dbReference type="InterPro" id="IPR013783">
    <property type="entry name" value="Ig-like_fold"/>
</dbReference>
<evidence type="ECO:0000259" key="4">
    <source>
        <dbReference type="SMART" id="SM00736"/>
    </source>
</evidence>
<dbReference type="InterPro" id="IPR006644">
    <property type="entry name" value="Cadg"/>
</dbReference>
<dbReference type="GO" id="GO:0016020">
    <property type="term" value="C:membrane"/>
    <property type="evidence" value="ECO:0007669"/>
    <property type="project" value="InterPro"/>
</dbReference>
<comment type="caution">
    <text evidence="5">The sequence shown here is derived from an EMBL/GenBank/DDBJ whole genome shotgun (WGS) entry which is preliminary data.</text>
</comment>
<proteinExistence type="predicted"/>
<dbReference type="SUPFAM" id="SSF49313">
    <property type="entry name" value="Cadherin-like"/>
    <property type="match status" value="1"/>
</dbReference>
<keyword evidence="1" id="KW-0732">Signal</keyword>
<evidence type="ECO:0000313" key="6">
    <source>
        <dbReference type="Proteomes" id="UP000189670"/>
    </source>
</evidence>
<reference evidence="6" key="1">
    <citation type="submission" date="2012-11" db="EMBL/GenBank/DDBJ databases">
        <authorList>
            <person name="Lucero-Rivera Y.E."/>
            <person name="Tovar-Ramirez D."/>
        </authorList>
    </citation>
    <scope>NUCLEOTIDE SEQUENCE [LARGE SCALE GENOMIC DNA]</scope>
    <source>
        <strain evidence="6">Araruama</strain>
    </source>
</reference>
<feature type="non-terminal residue" evidence="5">
    <location>
        <position position="1"/>
    </location>
</feature>
<feature type="domain" description="LamG-like jellyroll fold" evidence="3">
    <location>
        <begin position="250"/>
        <end position="383"/>
    </location>
</feature>
<feature type="domain" description="Dystroglycan-type cadherin-like" evidence="4">
    <location>
        <begin position="10"/>
        <end position="119"/>
    </location>
</feature>
<organism evidence="5 6">
    <name type="scientific">Candidatus Magnetoglobus multicellularis str. Araruama</name>
    <dbReference type="NCBI Taxonomy" id="890399"/>
    <lineage>
        <taxon>Bacteria</taxon>
        <taxon>Pseudomonadati</taxon>
        <taxon>Thermodesulfobacteriota</taxon>
        <taxon>Desulfobacteria</taxon>
        <taxon>Desulfobacterales</taxon>
        <taxon>Desulfobacteraceae</taxon>
        <taxon>Candidatus Magnetoglobus</taxon>
    </lineage>
</organism>
<accession>A0A1V1NVB3</accession>
<dbReference type="Gene3D" id="2.60.120.200">
    <property type="match status" value="1"/>
</dbReference>
<evidence type="ECO:0000256" key="2">
    <source>
        <dbReference type="ARBA" id="ARBA00023157"/>
    </source>
</evidence>
<dbReference type="EMBL" id="ATBP01001915">
    <property type="protein sequence ID" value="ETR66542.1"/>
    <property type="molecule type" value="Genomic_DNA"/>
</dbReference>
<dbReference type="SUPFAM" id="SSF49899">
    <property type="entry name" value="Concanavalin A-like lectins/glucanases"/>
    <property type="match status" value="1"/>
</dbReference>
<feature type="non-terminal residue" evidence="5">
    <location>
        <position position="542"/>
    </location>
</feature>
<dbReference type="InterPro" id="IPR015919">
    <property type="entry name" value="Cadherin-like_sf"/>
</dbReference>
<evidence type="ECO:0000256" key="1">
    <source>
        <dbReference type="ARBA" id="ARBA00022729"/>
    </source>
</evidence>
<evidence type="ECO:0000313" key="5">
    <source>
        <dbReference type="EMBL" id="ETR66542.1"/>
    </source>
</evidence>